<dbReference type="InterPro" id="IPR000873">
    <property type="entry name" value="AMP-dep_synth/lig_dom"/>
</dbReference>
<evidence type="ECO:0000259" key="5">
    <source>
        <dbReference type="Pfam" id="PF00501"/>
    </source>
</evidence>
<organism evidence="7 8">
    <name type="scientific">Syncephalis pseudoplumigaleata</name>
    <dbReference type="NCBI Taxonomy" id="1712513"/>
    <lineage>
        <taxon>Eukaryota</taxon>
        <taxon>Fungi</taxon>
        <taxon>Fungi incertae sedis</taxon>
        <taxon>Zoopagomycota</taxon>
        <taxon>Zoopagomycotina</taxon>
        <taxon>Zoopagomycetes</taxon>
        <taxon>Zoopagales</taxon>
        <taxon>Piptocephalidaceae</taxon>
        <taxon>Syncephalis</taxon>
    </lineage>
</organism>
<dbReference type="GO" id="GO:0016874">
    <property type="term" value="F:ligase activity"/>
    <property type="evidence" value="ECO:0007669"/>
    <property type="project" value="UniProtKB-KW"/>
</dbReference>
<evidence type="ECO:0000256" key="1">
    <source>
        <dbReference type="ARBA" id="ARBA00006432"/>
    </source>
</evidence>
<dbReference type="GO" id="GO:0006631">
    <property type="term" value="P:fatty acid metabolic process"/>
    <property type="evidence" value="ECO:0007669"/>
    <property type="project" value="UniProtKB-KW"/>
</dbReference>
<dbReference type="OrthoDB" id="1882297at2759"/>
<evidence type="ECO:0000256" key="4">
    <source>
        <dbReference type="ARBA" id="ARBA00023098"/>
    </source>
</evidence>
<dbReference type="FunFam" id="3.30.300.30:FF:000008">
    <property type="entry name" value="2,3-dihydroxybenzoate-AMP ligase"/>
    <property type="match status" value="1"/>
</dbReference>
<feature type="domain" description="AMP-binding enzyme C-terminal" evidence="6">
    <location>
        <begin position="457"/>
        <end position="531"/>
    </location>
</feature>
<comment type="similarity">
    <text evidence="1">Belongs to the ATP-dependent AMP-binding enzyme family.</text>
</comment>
<keyword evidence="4" id="KW-0443">Lipid metabolism</keyword>
<reference evidence="8" key="1">
    <citation type="journal article" date="2018" name="Nat. Microbiol.">
        <title>Leveraging single-cell genomics to expand the fungal tree of life.</title>
        <authorList>
            <person name="Ahrendt S.R."/>
            <person name="Quandt C.A."/>
            <person name="Ciobanu D."/>
            <person name="Clum A."/>
            <person name="Salamov A."/>
            <person name="Andreopoulos B."/>
            <person name="Cheng J.F."/>
            <person name="Woyke T."/>
            <person name="Pelin A."/>
            <person name="Henrissat B."/>
            <person name="Reynolds N.K."/>
            <person name="Benny G.L."/>
            <person name="Smith M.E."/>
            <person name="James T.Y."/>
            <person name="Grigoriev I.V."/>
        </authorList>
    </citation>
    <scope>NUCLEOTIDE SEQUENCE [LARGE SCALE GENOMIC DNA]</scope>
    <source>
        <strain evidence="8">Benny S71-1</strain>
    </source>
</reference>
<dbReference type="Proteomes" id="UP000278143">
    <property type="component" value="Unassembled WGS sequence"/>
</dbReference>
<keyword evidence="3" id="KW-0276">Fatty acid metabolism</keyword>
<dbReference type="SUPFAM" id="SSF56801">
    <property type="entry name" value="Acetyl-CoA synthetase-like"/>
    <property type="match status" value="1"/>
</dbReference>
<keyword evidence="8" id="KW-1185">Reference proteome</keyword>
<sequence length="549" mass="58801">MSSNQGQYSTGLDKNAANYVPLSPLSFLARSASVYPDHTSAVYEGRRFTWAQTYERCKRFASFLAKRGIQRGDTVAAMLPNIPAMNEAHFAVPMAGGVLNALNIRLDAASIAFQLDHGGAKIILVDPEFGGVISDALALMKGPRPLVIDVDDAAFAGGKRIGELEYEAAVASGDPEFAWLTPDDEWDAIALGYTSGTTGNPKGVVTHYRGAYLNAVSNILAGNLGTHPIYLWTLPMFHCNGWCFPWTIAASAGVNVCLRKVDPAKIFELIKVHGVTHMCGAPIVYNTLINAPDAPKGKSAKPVVGLIAGAAPPVAVLEGAEGIGIKLTHVYGLTEVYGPASVCAEQPGWDELPADQRAQLKRRQGVPYPLQEAVTVLDPETMREVPRDGETIGEVMFRGNIVMKGYLKNEKATREAFEGGWFHTGDLGVLDKDGYVIIKDRSKDIIISGGENISSVEVEDVLYKHPAVLFAAVVAKPDPKWGEVPCAFVELKDGATATEAEILSYCKSVLPGFKSPKSVVFGAIPKTSTGKIQKFALRDQANSAKAISA</sequence>
<gene>
    <name evidence="7" type="ORF">SYNPS1DRAFT_20633</name>
</gene>
<dbReference type="InterPro" id="IPR025110">
    <property type="entry name" value="AMP-bd_C"/>
</dbReference>
<dbReference type="Pfam" id="PF00501">
    <property type="entry name" value="AMP-binding"/>
    <property type="match status" value="1"/>
</dbReference>
<keyword evidence="2" id="KW-0436">Ligase</keyword>
<dbReference type="NCBIfam" id="NF006020">
    <property type="entry name" value="PRK08162.1"/>
    <property type="match status" value="1"/>
</dbReference>
<accession>A0A4V1J2B7</accession>
<dbReference type="InterPro" id="IPR045851">
    <property type="entry name" value="AMP-bd_C_sf"/>
</dbReference>
<dbReference type="EMBL" id="KZ989127">
    <property type="protein sequence ID" value="RKP27999.1"/>
    <property type="molecule type" value="Genomic_DNA"/>
</dbReference>
<evidence type="ECO:0000259" key="6">
    <source>
        <dbReference type="Pfam" id="PF13193"/>
    </source>
</evidence>
<evidence type="ECO:0000256" key="3">
    <source>
        <dbReference type="ARBA" id="ARBA00022832"/>
    </source>
</evidence>
<dbReference type="CDD" id="cd12118">
    <property type="entry name" value="ttLC_FACS_AEE21_like"/>
    <property type="match status" value="1"/>
</dbReference>
<dbReference type="Gene3D" id="3.30.300.30">
    <property type="match status" value="1"/>
</dbReference>
<dbReference type="Gene3D" id="3.40.50.12780">
    <property type="entry name" value="N-terminal domain of ligase-like"/>
    <property type="match status" value="1"/>
</dbReference>
<evidence type="ECO:0000313" key="8">
    <source>
        <dbReference type="Proteomes" id="UP000278143"/>
    </source>
</evidence>
<proteinExistence type="inferred from homology"/>
<dbReference type="PANTHER" id="PTHR43859:SF4">
    <property type="entry name" value="BUTANOATE--COA LIGASE AAE1-RELATED"/>
    <property type="match status" value="1"/>
</dbReference>
<dbReference type="PROSITE" id="PS00455">
    <property type="entry name" value="AMP_BINDING"/>
    <property type="match status" value="1"/>
</dbReference>
<protein>
    <submittedName>
        <fullName evidence="7">Putative AMP-binding enzyme</fullName>
    </submittedName>
</protein>
<dbReference type="PANTHER" id="PTHR43859">
    <property type="entry name" value="ACYL-ACTIVATING ENZYME"/>
    <property type="match status" value="1"/>
</dbReference>
<evidence type="ECO:0000256" key="2">
    <source>
        <dbReference type="ARBA" id="ARBA00022598"/>
    </source>
</evidence>
<name>A0A4V1J2B7_9FUNG</name>
<dbReference type="InterPro" id="IPR020845">
    <property type="entry name" value="AMP-binding_CS"/>
</dbReference>
<dbReference type="AlphaFoldDB" id="A0A4V1J2B7"/>
<dbReference type="Pfam" id="PF13193">
    <property type="entry name" value="AMP-binding_C"/>
    <property type="match status" value="1"/>
</dbReference>
<evidence type="ECO:0000313" key="7">
    <source>
        <dbReference type="EMBL" id="RKP27999.1"/>
    </source>
</evidence>
<dbReference type="InterPro" id="IPR042099">
    <property type="entry name" value="ANL_N_sf"/>
</dbReference>
<feature type="domain" description="AMP-dependent synthetase/ligase" evidence="5">
    <location>
        <begin position="29"/>
        <end position="407"/>
    </location>
</feature>